<evidence type="ECO:0000256" key="1">
    <source>
        <dbReference type="SAM" id="MobiDB-lite"/>
    </source>
</evidence>
<comment type="caution">
    <text evidence="2">The sequence shown here is derived from an EMBL/GenBank/DDBJ whole genome shotgun (WGS) entry which is preliminary data.</text>
</comment>
<evidence type="ECO:0000313" key="3">
    <source>
        <dbReference type="Proteomes" id="UP000442707"/>
    </source>
</evidence>
<protein>
    <submittedName>
        <fullName evidence="2">Uncharacterized protein</fullName>
    </submittedName>
</protein>
<evidence type="ECO:0000313" key="2">
    <source>
        <dbReference type="EMBL" id="KAB1146913.1"/>
    </source>
</evidence>
<proteinExistence type="predicted"/>
<feature type="region of interest" description="Disordered" evidence="1">
    <location>
        <begin position="1"/>
        <end position="24"/>
    </location>
</feature>
<dbReference type="EMBL" id="VZRB01000008">
    <property type="protein sequence ID" value="KAB1146913.1"/>
    <property type="molecule type" value="Genomic_DNA"/>
</dbReference>
<organism evidence="2 3">
    <name type="scientific">Streptomyces luteolifulvus</name>
    <dbReference type="NCBI Taxonomy" id="2615112"/>
    <lineage>
        <taxon>Bacteria</taxon>
        <taxon>Bacillati</taxon>
        <taxon>Actinomycetota</taxon>
        <taxon>Actinomycetes</taxon>
        <taxon>Kitasatosporales</taxon>
        <taxon>Streptomycetaceae</taxon>
        <taxon>Streptomyces</taxon>
    </lineage>
</organism>
<sequence length="80" mass="8814">MRSSPMTERKTAAPKDAAQQEAQKTIDRAEERGLLGVEVDPTPNENYTVAGVLAGAPTPETDLDHARQVRQQLDDDARQR</sequence>
<name>A0A6H9V2P7_9ACTN</name>
<gene>
    <name evidence="2" type="ORF">F7R91_14710</name>
</gene>
<dbReference type="Proteomes" id="UP000442707">
    <property type="component" value="Unassembled WGS sequence"/>
</dbReference>
<dbReference type="AlphaFoldDB" id="A0A6H9V2P7"/>
<keyword evidence="3" id="KW-1185">Reference proteome</keyword>
<accession>A0A6H9V2P7</accession>
<feature type="compositionally biased region" description="Basic and acidic residues" evidence="1">
    <location>
        <begin position="62"/>
        <end position="80"/>
    </location>
</feature>
<reference evidence="2 3" key="1">
    <citation type="submission" date="2019-09" db="EMBL/GenBank/DDBJ databases">
        <title>Screening of Novel Bioactive Compounds from Soil-Associated.</title>
        <authorList>
            <person name="Zhao S."/>
        </authorList>
    </citation>
    <scope>NUCLEOTIDE SEQUENCE [LARGE SCALE GENOMIC DNA]</scope>
    <source>
        <strain evidence="2 3">HIT-DPA4</strain>
    </source>
</reference>
<feature type="region of interest" description="Disordered" evidence="1">
    <location>
        <begin position="55"/>
        <end position="80"/>
    </location>
</feature>